<accession>A0ABR2CQ26</accession>
<dbReference type="InterPro" id="IPR036282">
    <property type="entry name" value="Glutathione-S-Trfase_C_sf"/>
</dbReference>
<dbReference type="Pfam" id="PF02798">
    <property type="entry name" value="GST_N"/>
    <property type="match status" value="1"/>
</dbReference>
<keyword evidence="5" id="KW-0808">Transferase</keyword>
<dbReference type="Gene3D" id="3.40.30.10">
    <property type="entry name" value="Glutaredoxin"/>
    <property type="match status" value="1"/>
</dbReference>
<dbReference type="PANTHER" id="PTHR43900">
    <property type="entry name" value="GLUTATHIONE S-TRANSFERASE RHO"/>
    <property type="match status" value="1"/>
</dbReference>
<dbReference type="PROSITE" id="PS50405">
    <property type="entry name" value="GST_CTER"/>
    <property type="match status" value="1"/>
</dbReference>
<comment type="similarity">
    <text evidence="2">Belongs to the GST superfamily. Phi family.</text>
</comment>
<comment type="catalytic activity">
    <reaction evidence="6">
        <text>RX + glutathione = an S-substituted glutathione + a halide anion + H(+)</text>
        <dbReference type="Rhea" id="RHEA:16437"/>
        <dbReference type="ChEBI" id="CHEBI:15378"/>
        <dbReference type="ChEBI" id="CHEBI:16042"/>
        <dbReference type="ChEBI" id="CHEBI:17792"/>
        <dbReference type="ChEBI" id="CHEBI:57925"/>
        <dbReference type="ChEBI" id="CHEBI:90779"/>
        <dbReference type="EC" id="2.5.1.18"/>
    </reaction>
</comment>
<evidence type="ECO:0000313" key="9">
    <source>
        <dbReference type="EMBL" id="KAK8521846.1"/>
    </source>
</evidence>
<evidence type="ECO:0000259" key="7">
    <source>
        <dbReference type="PROSITE" id="PS50404"/>
    </source>
</evidence>
<dbReference type="EMBL" id="JBBPBM010000046">
    <property type="protein sequence ID" value="KAK8521846.1"/>
    <property type="molecule type" value="Genomic_DNA"/>
</dbReference>
<evidence type="ECO:0000256" key="6">
    <source>
        <dbReference type="ARBA" id="ARBA00047960"/>
    </source>
</evidence>
<evidence type="ECO:0000256" key="4">
    <source>
        <dbReference type="ARBA" id="ARBA00022575"/>
    </source>
</evidence>
<dbReference type="Gene3D" id="1.20.1050.10">
    <property type="match status" value="1"/>
</dbReference>
<proteinExistence type="inferred from homology"/>
<dbReference type="SFLD" id="SFLDG00358">
    <property type="entry name" value="Main_(cytGST)"/>
    <property type="match status" value="1"/>
</dbReference>
<dbReference type="InterPro" id="IPR040079">
    <property type="entry name" value="Glutathione_S-Trfase"/>
</dbReference>
<comment type="subcellular location">
    <subcellularLocation>
        <location evidence="1">Cytoplasm</location>
        <location evidence="1">Cytosol</location>
    </subcellularLocation>
</comment>
<reference evidence="9 10" key="1">
    <citation type="journal article" date="2024" name="G3 (Bethesda)">
        <title>Genome assembly of Hibiscus sabdariffa L. provides insights into metabolisms of medicinal natural products.</title>
        <authorList>
            <person name="Kim T."/>
        </authorList>
    </citation>
    <scope>NUCLEOTIDE SEQUENCE [LARGE SCALE GENOMIC DNA]</scope>
    <source>
        <strain evidence="9">TK-2024</strain>
        <tissue evidence="9">Old leaves</tissue>
    </source>
</reference>
<evidence type="ECO:0000256" key="2">
    <source>
        <dbReference type="ARBA" id="ARBA00010128"/>
    </source>
</evidence>
<evidence type="ECO:0000313" key="10">
    <source>
        <dbReference type="Proteomes" id="UP001472677"/>
    </source>
</evidence>
<dbReference type="InterPro" id="IPR036249">
    <property type="entry name" value="Thioredoxin-like_sf"/>
</dbReference>
<dbReference type="PANTHER" id="PTHR43900:SF47">
    <property type="entry name" value="GLUTATHIONE S-TRANSFERASE F6-RELATED"/>
    <property type="match status" value="1"/>
</dbReference>
<dbReference type="InterPro" id="IPR010987">
    <property type="entry name" value="Glutathione-S-Trfase_C-like"/>
</dbReference>
<protein>
    <recommendedName>
        <fullName evidence="3">glutathione transferase</fullName>
        <ecNumber evidence="3">2.5.1.18</ecNumber>
    </recommendedName>
</protein>
<dbReference type="InterPro" id="IPR004045">
    <property type="entry name" value="Glutathione_S-Trfase_N"/>
</dbReference>
<dbReference type="PROSITE" id="PS50404">
    <property type="entry name" value="GST_NTER"/>
    <property type="match status" value="1"/>
</dbReference>
<dbReference type="CDD" id="cd03053">
    <property type="entry name" value="GST_N_Phi"/>
    <property type="match status" value="1"/>
</dbReference>
<sequence length="215" mass="24175">MAVMKVHGNAMSTSTQRALACFYEKDVEFQFVNVNMGAGEHKSESFLSLNPFGQVPAFEQGDLKLFESRAITQYIAQEYTDKGTQLLLPGSKETMAVLQLWKEVEAHQFNPPSTKLVFELHYKPLFGMATDTAAVEENEAALAMVLDVYEARLAESKYLAGDHFTLVDLHHLPNAHYLMRSSAKKLFDSRPHVSAWVADITARPAWSKVLDLQKH</sequence>
<keyword evidence="10" id="KW-1185">Reference proteome</keyword>
<name>A0ABR2CQ26_9ROSI</name>
<feature type="domain" description="GST N-terminal" evidence="7">
    <location>
        <begin position="2"/>
        <end position="83"/>
    </location>
</feature>
<dbReference type="SFLD" id="SFLDG01154">
    <property type="entry name" value="Main.5:_Phi-like"/>
    <property type="match status" value="1"/>
</dbReference>
<dbReference type="Proteomes" id="UP001472677">
    <property type="component" value="Unassembled WGS sequence"/>
</dbReference>
<dbReference type="SFLD" id="SFLDS00019">
    <property type="entry name" value="Glutathione_Transferase_(cytos"/>
    <property type="match status" value="1"/>
</dbReference>
<evidence type="ECO:0000256" key="5">
    <source>
        <dbReference type="ARBA" id="ARBA00022679"/>
    </source>
</evidence>
<dbReference type="InterPro" id="IPR004046">
    <property type="entry name" value="GST_C"/>
</dbReference>
<dbReference type="SUPFAM" id="SSF47616">
    <property type="entry name" value="GST C-terminal domain-like"/>
    <property type="match status" value="1"/>
</dbReference>
<evidence type="ECO:0000256" key="3">
    <source>
        <dbReference type="ARBA" id="ARBA00012452"/>
    </source>
</evidence>
<evidence type="ECO:0000256" key="1">
    <source>
        <dbReference type="ARBA" id="ARBA00004514"/>
    </source>
</evidence>
<keyword evidence="4" id="KW-0216">Detoxification</keyword>
<organism evidence="9 10">
    <name type="scientific">Hibiscus sabdariffa</name>
    <name type="common">roselle</name>
    <dbReference type="NCBI Taxonomy" id="183260"/>
    <lineage>
        <taxon>Eukaryota</taxon>
        <taxon>Viridiplantae</taxon>
        <taxon>Streptophyta</taxon>
        <taxon>Embryophyta</taxon>
        <taxon>Tracheophyta</taxon>
        <taxon>Spermatophyta</taxon>
        <taxon>Magnoliopsida</taxon>
        <taxon>eudicotyledons</taxon>
        <taxon>Gunneridae</taxon>
        <taxon>Pentapetalae</taxon>
        <taxon>rosids</taxon>
        <taxon>malvids</taxon>
        <taxon>Malvales</taxon>
        <taxon>Malvaceae</taxon>
        <taxon>Malvoideae</taxon>
        <taxon>Hibiscus</taxon>
    </lineage>
</organism>
<evidence type="ECO:0000259" key="8">
    <source>
        <dbReference type="PROSITE" id="PS50405"/>
    </source>
</evidence>
<gene>
    <name evidence="9" type="ORF">V6N12_066428</name>
</gene>
<dbReference type="CDD" id="cd03187">
    <property type="entry name" value="GST_C_Phi"/>
    <property type="match status" value="1"/>
</dbReference>
<dbReference type="InterPro" id="IPR034347">
    <property type="entry name" value="GST_Phi_C"/>
</dbReference>
<dbReference type="Pfam" id="PF00043">
    <property type="entry name" value="GST_C"/>
    <property type="match status" value="1"/>
</dbReference>
<dbReference type="EC" id="2.5.1.18" evidence="3"/>
<comment type="caution">
    <text evidence="9">The sequence shown here is derived from an EMBL/GenBank/DDBJ whole genome shotgun (WGS) entry which is preliminary data.</text>
</comment>
<feature type="domain" description="GST C-terminal" evidence="8">
    <location>
        <begin position="91"/>
        <end position="215"/>
    </location>
</feature>
<dbReference type="SUPFAM" id="SSF52833">
    <property type="entry name" value="Thioredoxin-like"/>
    <property type="match status" value="1"/>
</dbReference>